<feature type="non-terminal residue" evidence="2">
    <location>
        <position position="66"/>
    </location>
</feature>
<dbReference type="Proteomes" id="UP000053660">
    <property type="component" value="Unassembled WGS sequence"/>
</dbReference>
<keyword evidence="3" id="KW-1185">Reference proteome</keyword>
<accession>A0A0B1RSG6</accession>
<proteinExistence type="predicted"/>
<feature type="transmembrane region" description="Helical" evidence="1">
    <location>
        <begin position="29"/>
        <end position="47"/>
    </location>
</feature>
<keyword evidence="1" id="KW-1133">Transmembrane helix</keyword>
<protein>
    <submittedName>
        <fullName evidence="2">Uncharacterized protein</fullName>
    </submittedName>
</protein>
<name>A0A0B1RSG6_OESDE</name>
<dbReference type="AlphaFoldDB" id="A0A0B1RSG6"/>
<dbReference type="OrthoDB" id="10440369at2759"/>
<organism evidence="2 3">
    <name type="scientific">Oesophagostomum dentatum</name>
    <name type="common">Nodular worm</name>
    <dbReference type="NCBI Taxonomy" id="61180"/>
    <lineage>
        <taxon>Eukaryota</taxon>
        <taxon>Metazoa</taxon>
        <taxon>Ecdysozoa</taxon>
        <taxon>Nematoda</taxon>
        <taxon>Chromadorea</taxon>
        <taxon>Rhabditida</taxon>
        <taxon>Rhabditina</taxon>
        <taxon>Rhabditomorpha</taxon>
        <taxon>Strongyloidea</taxon>
        <taxon>Strongylidae</taxon>
        <taxon>Oesophagostomum</taxon>
    </lineage>
</organism>
<dbReference type="EMBL" id="KN612168">
    <property type="protein sequence ID" value="KHJ76023.1"/>
    <property type="molecule type" value="Genomic_DNA"/>
</dbReference>
<sequence>MRNFVRAVCVDGGKFLMRRLLNDIIDPSLYGQVVLLMIPIWIQRLVAYPAEYFFPRFANMMHALAL</sequence>
<keyword evidence="1" id="KW-0812">Transmembrane</keyword>
<reference evidence="2 3" key="1">
    <citation type="submission" date="2014-03" db="EMBL/GenBank/DDBJ databases">
        <title>Draft genome of the hookworm Oesophagostomum dentatum.</title>
        <authorList>
            <person name="Mitreva M."/>
        </authorList>
    </citation>
    <scope>NUCLEOTIDE SEQUENCE [LARGE SCALE GENOMIC DNA]</scope>
    <source>
        <strain evidence="2 3">OD-Hann</strain>
    </source>
</reference>
<evidence type="ECO:0000313" key="3">
    <source>
        <dbReference type="Proteomes" id="UP000053660"/>
    </source>
</evidence>
<gene>
    <name evidence="2" type="ORF">OESDEN_24358</name>
</gene>
<evidence type="ECO:0000313" key="2">
    <source>
        <dbReference type="EMBL" id="KHJ76023.1"/>
    </source>
</evidence>
<evidence type="ECO:0000256" key="1">
    <source>
        <dbReference type="SAM" id="Phobius"/>
    </source>
</evidence>
<keyword evidence="1" id="KW-0472">Membrane</keyword>